<dbReference type="PANTHER" id="PTHR35024:SF4">
    <property type="entry name" value="POLYMER-FORMING CYTOSKELETAL PROTEIN"/>
    <property type="match status" value="1"/>
</dbReference>
<dbReference type="PANTHER" id="PTHR35024">
    <property type="entry name" value="HYPOTHETICAL CYTOSOLIC PROTEIN"/>
    <property type="match status" value="1"/>
</dbReference>
<sequence>MFNSKSSSQEKDSSTGLATIVASGTEIKGNIESKGDIRVDGTLHGNLTTSSKVLVGPSGKIYGDVVAQQADVLGQINGTIKVTELLYLKGSCQINGNIYAGQLQVDATASFNGECHMGAAAVSNAPLASVLEISKESLNAAANDQ</sequence>
<keyword evidence="3" id="KW-1185">Reference proteome</keyword>
<accession>A0A7G5XDR5</accession>
<dbReference type="EMBL" id="CP060007">
    <property type="protein sequence ID" value="QNA43618.1"/>
    <property type="molecule type" value="Genomic_DNA"/>
</dbReference>
<gene>
    <name evidence="2" type="ORF">H4075_16235</name>
</gene>
<dbReference type="InterPro" id="IPR007607">
    <property type="entry name" value="BacA/B"/>
</dbReference>
<dbReference type="AlphaFoldDB" id="A0A7G5XDR5"/>
<dbReference type="Pfam" id="PF04519">
    <property type="entry name" value="Bactofilin"/>
    <property type="match status" value="1"/>
</dbReference>
<proteinExistence type="inferred from homology"/>
<dbReference type="RefSeq" id="WP_182801880.1">
    <property type="nucleotide sequence ID" value="NZ_CP060007.1"/>
</dbReference>
<dbReference type="Proteomes" id="UP000515344">
    <property type="component" value="Chromosome"/>
</dbReference>
<dbReference type="KEGG" id="lacs:H4075_16235"/>
<comment type="similarity">
    <text evidence="1">Belongs to the bactofilin family.</text>
</comment>
<reference evidence="3" key="1">
    <citation type="submission" date="2020-08" db="EMBL/GenBank/DDBJ databases">
        <title>Lacibacter sp. S13-6-6 genome sequencing.</title>
        <authorList>
            <person name="Jin L."/>
        </authorList>
    </citation>
    <scope>NUCLEOTIDE SEQUENCE [LARGE SCALE GENOMIC DNA]</scope>
    <source>
        <strain evidence="3">S13-6-6</strain>
    </source>
</reference>
<organism evidence="2 3">
    <name type="scientific">Lacibacter sediminis</name>
    <dbReference type="NCBI Taxonomy" id="2760713"/>
    <lineage>
        <taxon>Bacteria</taxon>
        <taxon>Pseudomonadati</taxon>
        <taxon>Bacteroidota</taxon>
        <taxon>Chitinophagia</taxon>
        <taxon>Chitinophagales</taxon>
        <taxon>Chitinophagaceae</taxon>
        <taxon>Lacibacter</taxon>
    </lineage>
</organism>
<protein>
    <submittedName>
        <fullName evidence="2">Polymer-forming cytoskeletal protein</fullName>
    </submittedName>
</protein>
<evidence type="ECO:0000313" key="2">
    <source>
        <dbReference type="EMBL" id="QNA43618.1"/>
    </source>
</evidence>
<evidence type="ECO:0000313" key="3">
    <source>
        <dbReference type="Proteomes" id="UP000515344"/>
    </source>
</evidence>
<name>A0A7G5XDR5_9BACT</name>
<evidence type="ECO:0000256" key="1">
    <source>
        <dbReference type="ARBA" id="ARBA00044755"/>
    </source>
</evidence>